<gene>
    <name evidence="2" type="ORF">Taro_014121</name>
</gene>
<dbReference type="Proteomes" id="UP000652761">
    <property type="component" value="Unassembled WGS sequence"/>
</dbReference>
<dbReference type="AlphaFoldDB" id="A0A843UP89"/>
<dbReference type="EMBL" id="NMUH01000580">
    <property type="protein sequence ID" value="MQL81659.1"/>
    <property type="molecule type" value="Genomic_DNA"/>
</dbReference>
<protein>
    <recommendedName>
        <fullName evidence="4">Secreted protein</fullName>
    </recommendedName>
</protein>
<sequence length="74" mass="7850">MCAMVLAQLSLWLDLPLVWLAELSCQTCTTSSSVSRVVRACAPSGYAPGPLQLAPVALGERIVCVVGVVFTWLT</sequence>
<comment type="caution">
    <text evidence="2">The sequence shown here is derived from an EMBL/GenBank/DDBJ whole genome shotgun (WGS) entry which is preliminary data.</text>
</comment>
<evidence type="ECO:0000313" key="3">
    <source>
        <dbReference type="Proteomes" id="UP000652761"/>
    </source>
</evidence>
<accession>A0A843UP89</accession>
<proteinExistence type="predicted"/>
<organism evidence="2 3">
    <name type="scientific">Colocasia esculenta</name>
    <name type="common">Wild taro</name>
    <name type="synonym">Arum esculentum</name>
    <dbReference type="NCBI Taxonomy" id="4460"/>
    <lineage>
        <taxon>Eukaryota</taxon>
        <taxon>Viridiplantae</taxon>
        <taxon>Streptophyta</taxon>
        <taxon>Embryophyta</taxon>
        <taxon>Tracheophyta</taxon>
        <taxon>Spermatophyta</taxon>
        <taxon>Magnoliopsida</taxon>
        <taxon>Liliopsida</taxon>
        <taxon>Araceae</taxon>
        <taxon>Aroideae</taxon>
        <taxon>Colocasieae</taxon>
        <taxon>Colocasia</taxon>
    </lineage>
</organism>
<evidence type="ECO:0000313" key="2">
    <source>
        <dbReference type="EMBL" id="MQL81659.1"/>
    </source>
</evidence>
<feature type="chain" id="PRO_5032670526" description="Secreted protein" evidence="1">
    <location>
        <begin position="22"/>
        <end position="74"/>
    </location>
</feature>
<keyword evidence="3" id="KW-1185">Reference proteome</keyword>
<keyword evidence="1" id="KW-0732">Signal</keyword>
<evidence type="ECO:0008006" key="4">
    <source>
        <dbReference type="Google" id="ProtNLM"/>
    </source>
</evidence>
<feature type="signal peptide" evidence="1">
    <location>
        <begin position="1"/>
        <end position="21"/>
    </location>
</feature>
<reference evidence="2" key="1">
    <citation type="submission" date="2017-07" db="EMBL/GenBank/DDBJ databases">
        <title>Taro Niue Genome Assembly and Annotation.</title>
        <authorList>
            <person name="Atibalentja N."/>
            <person name="Keating K."/>
            <person name="Fields C.J."/>
        </authorList>
    </citation>
    <scope>NUCLEOTIDE SEQUENCE</scope>
    <source>
        <strain evidence="2">Niue_2</strain>
        <tissue evidence="2">Leaf</tissue>
    </source>
</reference>
<name>A0A843UP89_COLES</name>
<evidence type="ECO:0000256" key="1">
    <source>
        <dbReference type="SAM" id="SignalP"/>
    </source>
</evidence>